<dbReference type="EMBL" id="VXIV02001660">
    <property type="protein sequence ID" value="KAF6030882.1"/>
    <property type="molecule type" value="Genomic_DNA"/>
</dbReference>
<gene>
    <name evidence="2" type="ORF">EB796_010811</name>
</gene>
<dbReference type="OrthoDB" id="5783753at2759"/>
<feature type="transmembrane region" description="Helical" evidence="1">
    <location>
        <begin position="94"/>
        <end position="112"/>
    </location>
</feature>
<dbReference type="InterPro" id="IPR029160">
    <property type="entry name" value="UQCC4"/>
</dbReference>
<keyword evidence="1" id="KW-0812">Transmembrane</keyword>
<evidence type="ECO:0000313" key="3">
    <source>
        <dbReference type="Proteomes" id="UP000593567"/>
    </source>
</evidence>
<name>A0A7J7JWX9_BUGNE</name>
<keyword evidence="1" id="KW-1133">Transmembrane helix</keyword>
<keyword evidence="3" id="KW-1185">Reference proteome</keyword>
<dbReference type="Pfam" id="PF15013">
    <property type="entry name" value="CCSMST1"/>
    <property type="match status" value="1"/>
</dbReference>
<protein>
    <submittedName>
        <fullName evidence="2">Uncharacterized protein</fullName>
    </submittedName>
</protein>
<dbReference type="PANTHER" id="PTHR35268">
    <property type="entry name" value="PROTEIN CCSMST1"/>
    <property type="match status" value="1"/>
</dbReference>
<proteinExistence type="predicted"/>
<evidence type="ECO:0000256" key="1">
    <source>
        <dbReference type="SAM" id="Phobius"/>
    </source>
</evidence>
<reference evidence="2" key="1">
    <citation type="submission" date="2020-06" db="EMBL/GenBank/DDBJ databases">
        <title>Draft genome of Bugula neritina, a colonial animal packing powerful symbionts and potential medicines.</title>
        <authorList>
            <person name="Rayko M."/>
        </authorList>
    </citation>
    <scope>NUCLEOTIDE SEQUENCE [LARGE SCALE GENOMIC DNA]</scope>
    <source>
        <strain evidence="2">Kwan_BN1</strain>
    </source>
</reference>
<comment type="caution">
    <text evidence="2">The sequence shown here is derived from an EMBL/GenBank/DDBJ whole genome shotgun (WGS) entry which is preliminary data.</text>
</comment>
<dbReference type="Proteomes" id="UP000593567">
    <property type="component" value="Unassembled WGS sequence"/>
</dbReference>
<organism evidence="2 3">
    <name type="scientific">Bugula neritina</name>
    <name type="common">Brown bryozoan</name>
    <name type="synonym">Sertularia neritina</name>
    <dbReference type="NCBI Taxonomy" id="10212"/>
    <lineage>
        <taxon>Eukaryota</taxon>
        <taxon>Metazoa</taxon>
        <taxon>Spiralia</taxon>
        <taxon>Lophotrochozoa</taxon>
        <taxon>Bryozoa</taxon>
        <taxon>Gymnolaemata</taxon>
        <taxon>Cheilostomatida</taxon>
        <taxon>Flustrina</taxon>
        <taxon>Buguloidea</taxon>
        <taxon>Bugulidae</taxon>
        <taxon>Bugula</taxon>
    </lineage>
</organism>
<sequence>MIFKTLRLIQTQSVRNLTAFSKHRQFCGCLKPLSSQSLALNSNERRAKYGLSFSTSRITQQKPDSDEPVKFSGSQADWKAANTFRAPESGAPRYQYVIVQISVAVFMLYFFVLREENDLDENLSDLYYAIDPYKEIEKLELQLAKEIKQGQDTSHTAAKLSKMYSRMGQSDLQVLEDTLKRIEMSVQAQK</sequence>
<evidence type="ECO:0000313" key="2">
    <source>
        <dbReference type="EMBL" id="KAF6030882.1"/>
    </source>
</evidence>
<dbReference type="PANTHER" id="PTHR35268:SF1">
    <property type="entry name" value="UBIQUINOL-CYTOCHROME-C REDUCTASE COMPLEX ASSEMBLY FACTOR 4"/>
    <property type="match status" value="1"/>
</dbReference>
<keyword evidence="1" id="KW-0472">Membrane</keyword>
<dbReference type="AlphaFoldDB" id="A0A7J7JWX9"/>
<accession>A0A7J7JWX9</accession>